<dbReference type="KEGG" id="spq:SPAB_04229"/>
<evidence type="ECO:0000313" key="1">
    <source>
        <dbReference type="EMBL" id="ABX69552.1"/>
    </source>
</evidence>
<proteinExistence type="predicted"/>
<sequence>MIPHVGHFFCGGKITLVFAAVRASIYVAVLRETLINEVTP</sequence>
<gene>
    <name evidence="1" type="ordered locus">SPAB_04229</name>
</gene>
<reference evidence="1 2" key="1">
    <citation type="submission" date="2007-11" db="EMBL/GenBank/DDBJ databases">
        <authorList>
            <consortium name="The Salmonella enterica serovar Paratyphi B Genome Sequencing Project"/>
            <person name="McClelland M."/>
            <person name="Sanderson E.K."/>
            <person name="Porwollik S."/>
            <person name="Spieth J."/>
            <person name="Clifton W.S."/>
            <person name="Fulton R."/>
            <person name="Cordes M."/>
            <person name="Wollam A."/>
            <person name="Shah N."/>
            <person name="Pepin K."/>
            <person name="Bhonagiri V."/>
            <person name="Nash W."/>
            <person name="Johnson M."/>
            <person name="Thiruvilangam P."/>
            <person name="Wilson R."/>
        </authorList>
    </citation>
    <scope>NUCLEOTIDE SEQUENCE [LARGE SCALE GENOMIC DNA]</scope>
    <source>
        <strain evidence="2">ATCC BAA-1250 / SPB7</strain>
    </source>
</reference>
<protein>
    <submittedName>
        <fullName evidence="1">Uncharacterized protein</fullName>
    </submittedName>
</protein>
<dbReference type="EMBL" id="CP000886">
    <property type="protein sequence ID" value="ABX69552.1"/>
    <property type="molecule type" value="Genomic_DNA"/>
</dbReference>
<dbReference type="Proteomes" id="UP000008556">
    <property type="component" value="Chromosome"/>
</dbReference>
<evidence type="ECO:0000313" key="2">
    <source>
        <dbReference type="Proteomes" id="UP000008556"/>
    </source>
</evidence>
<name>A0A6C6Z6M6_SALPB</name>
<accession>A0A6C6Z6M6</accession>
<organism evidence="1 2">
    <name type="scientific">Salmonella paratyphi B (strain ATCC BAA-1250 / SPB7)</name>
    <dbReference type="NCBI Taxonomy" id="1016998"/>
    <lineage>
        <taxon>Bacteria</taxon>
        <taxon>Pseudomonadati</taxon>
        <taxon>Pseudomonadota</taxon>
        <taxon>Gammaproteobacteria</taxon>
        <taxon>Enterobacterales</taxon>
        <taxon>Enterobacteriaceae</taxon>
        <taxon>Salmonella</taxon>
    </lineage>
</organism>
<dbReference type="AlphaFoldDB" id="A0A6C6Z6M6"/>